<sequence length="198" mass="22737">MMTIRTIPLYDDRVIERFELSSDVVQQLYEGVRLQGRVEMIRPALQRVMPFEYRGLEELTCVLEQGVDLLCGYEFCVRKGGFIGYTAGGPMVSDANGADMDYHTLDRRGKAIGTYFNSIETTLQQERRRIFQENGCAAATNVKIVYNTTNENIHEQKLADILVMPAICPVNRIYTQTMGKMFEVMAQEYVRRKERILA</sequence>
<evidence type="ECO:0000313" key="1">
    <source>
        <dbReference type="EMBL" id="OGI66679.1"/>
    </source>
</evidence>
<dbReference type="Proteomes" id="UP000178700">
    <property type="component" value="Unassembled WGS sequence"/>
</dbReference>
<gene>
    <name evidence="1" type="ORF">A2642_03545</name>
</gene>
<protein>
    <submittedName>
        <fullName evidence="1">Uncharacterized protein</fullName>
    </submittedName>
</protein>
<reference evidence="1 2" key="1">
    <citation type="journal article" date="2016" name="Nat. Commun.">
        <title>Thousands of microbial genomes shed light on interconnected biogeochemical processes in an aquifer system.</title>
        <authorList>
            <person name="Anantharaman K."/>
            <person name="Brown C.T."/>
            <person name="Hug L.A."/>
            <person name="Sharon I."/>
            <person name="Castelle C.J."/>
            <person name="Probst A.J."/>
            <person name="Thomas B.C."/>
            <person name="Singh A."/>
            <person name="Wilkins M.J."/>
            <person name="Karaoz U."/>
            <person name="Brodie E.L."/>
            <person name="Williams K.H."/>
            <person name="Hubbard S.S."/>
            <person name="Banfield J.F."/>
        </authorList>
    </citation>
    <scope>NUCLEOTIDE SEQUENCE [LARGE SCALE GENOMIC DNA]</scope>
</reference>
<evidence type="ECO:0000313" key="2">
    <source>
        <dbReference type="Proteomes" id="UP000178700"/>
    </source>
</evidence>
<dbReference type="AlphaFoldDB" id="A0A1F6VAU6"/>
<dbReference type="EMBL" id="MFTJ01000004">
    <property type="protein sequence ID" value="OGI66679.1"/>
    <property type="molecule type" value="Genomic_DNA"/>
</dbReference>
<comment type="caution">
    <text evidence="1">The sequence shown here is derived from an EMBL/GenBank/DDBJ whole genome shotgun (WGS) entry which is preliminary data.</text>
</comment>
<organism evidence="1 2">
    <name type="scientific">Candidatus Nomurabacteria bacterium RIFCSPHIGHO2_01_FULL_39_10</name>
    <dbReference type="NCBI Taxonomy" id="1801733"/>
    <lineage>
        <taxon>Bacteria</taxon>
        <taxon>Candidatus Nomuraibacteriota</taxon>
    </lineage>
</organism>
<accession>A0A1F6VAU6</accession>
<proteinExistence type="predicted"/>
<name>A0A1F6VAU6_9BACT</name>